<dbReference type="Pfam" id="PF25876">
    <property type="entry name" value="HH_MFP_RND"/>
    <property type="match status" value="1"/>
</dbReference>
<dbReference type="GO" id="GO:1990961">
    <property type="term" value="P:xenobiotic detoxification by transmembrane export across the plasma membrane"/>
    <property type="evidence" value="ECO:0007669"/>
    <property type="project" value="InterPro"/>
</dbReference>
<comment type="similarity">
    <text evidence="1">Belongs to the membrane fusion protein (MFP) (TC 8.A.1) family.</text>
</comment>
<evidence type="ECO:0000313" key="8">
    <source>
        <dbReference type="Proteomes" id="UP000361993"/>
    </source>
</evidence>
<dbReference type="PANTHER" id="PTHR30469:SF33">
    <property type="entry name" value="SLR1207 PROTEIN"/>
    <property type="match status" value="1"/>
</dbReference>
<dbReference type="InterPro" id="IPR058625">
    <property type="entry name" value="MdtA-like_BSH"/>
</dbReference>
<dbReference type="GO" id="GO:1990281">
    <property type="term" value="C:efflux pump complex"/>
    <property type="evidence" value="ECO:0007669"/>
    <property type="project" value="TreeGrafter"/>
</dbReference>
<gene>
    <name evidence="7" type="ORF">C6T04_03930</name>
    <name evidence="6" type="ORF">CJD00_07170</name>
</gene>
<evidence type="ECO:0000256" key="3">
    <source>
        <dbReference type="SAM" id="Coils"/>
    </source>
</evidence>
<proteinExistence type="inferred from homology"/>
<dbReference type="EMBL" id="AACGFG010000004">
    <property type="protein sequence ID" value="EAK4358084.1"/>
    <property type="molecule type" value="Genomic_DNA"/>
</dbReference>
<evidence type="ECO:0000313" key="7">
    <source>
        <dbReference type="EMBL" id="EAK4358084.1"/>
    </source>
</evidence>
<reference evidence="7 9" key="2">
    <citation type="submission" date="2018-06" db="EMBL/GenBank/DDBJ databases">
        <authorList>
            <consortium name="NARMS: The National Antimicrobial Resistance Monitoring System"/>
        </authorList>
    </citation>
    <scope>NUCLEOTIDE SEQUENCE [LARGE SCALE GENOMIC DNA]</scope>
    <source>
        <strain evidence="7 9">FSIS11807978</strain>
    </source>
</reference>
<dbReference type="AlphaFoldDB" id="A0A3X8RII9"/>
<dbReference type="Gene3D" id="2.40.30.170">
    <property type="match status" value="1"/>
</dbReference>
<accession>A0A3X8RII9</accession>
<dbReference type="GO" id="GO:1990195">
    <property type="term" value="C:macrolide transmembrane transporter complex"/>
    <property type="evidence" value="ECO:0007669"/>
    <property type="project" value="InterPro"/>
</dbReference>
<dbReference type="PANTHER" id="PTHR30469">
    <property type="entry name" value="MULTIDRUG RESISTANCE PROTEIN MDTA"/>
    <property type="match status" value="1"/>
</dbReference>
<dbReference type="GO" id="GO:0030313">
    <property type="term" value="C:cell envelope"/>
    <property type="evidence" value="ECO:0007669"/>
    <property type="project" value="UniProtKB-SubCell"/>
</dbReference>
<dbReference type="InterPro" id="IPR006143">
    <property type="entry name" value="RND_pump_MFP"/>
</dbReference>
<evidence type="ECO:0000256" key="1">
    <source>
        <dbReference type="ARBA" id="ARBA00009477"/>
    </source>
</evidence>
<feature type="domain" description="Multidrug resistance protein MdtA-like alpha-helical hairpin" evidence="4">
    <location>
        <begin position="103"/>
        <end position="180"/>
    </location>
</feature>
<dbReference type="EMBL" id="AACDUL010000013">
    <property type="protein sequence ID" value="EAK1510032.1"/>
    <property type="molecule type" value="Genomic_DNA"/>
</dbReference>
<evidence type="ECO:0000313" key="9">
    <source>
        <dbReference type="Proteomes" id="UP000365807"/>
    </source>
</evidence>
<evidence type="ECO:0000259" key="4">
    <source>
        <dbReference type="Pfam" id="PF25876"/>
    </source>
</evidence>
<dbReference type="SUPFAM" id="SSF111369">
    <property type="entry name" value="HlyD-like secretion proteins"/>
    <property type="match status" value="1"/>
</dbReference>
<dbReference type="InterPro" id="IPR058624">
    <property type="entry name" value="MdtA-like_HH"/>
</dbReference>
<organism evidence="7 9">
    <name type="scientific">Campylobacter coli</name>
    <dbReference type="NCBI Taxonomy" id="195"/>
    <lineage>
        <taxon>Bacteria</taxon>
        <taxon>Pseudomonadati</taxon>
        <taxon>Campylobacterota</taxon>
        <taxon>Epsilonproteobacteria</taxon>
        <taxon>Campylobacterales</taxon>
        <taxon>Campylobacteraceae</taxon>
        <taxon>Campylobacter</taxon>
    </lineage>
</organism>
<feature type="domain" description="Multidrug resistance protein MdtA-like barrel-sandwich hybrid" evidence="5">
    <location>
        <begin position="57"/>
        <end position="211"/>
    </location>
</feature>
<dbReference type="GO" id="GO:0015562">
    <property type="term" value="F:efflux transmembrane transporter activity"/>
    <property type="evidence" value="ECO:0007669"/>
    <property type="project" value="TreeGrafter"/>
</dbReference>
<dbReference type="InterPro" id="IPR030190">
    <property type="entry name" value="MacA_alpha-hairpin_sf"/>
</dbReference>
<dbReference type="Gene3D" id="2.40.50.100">
    <property type="match status" value="1"/>
</dbReference>
<dbReference type="Proteomes" id="UP000365807">
    <property type="component" value="Unassembled WGS sequence"/>
</dbReference>
<protein>
    <submittedName>
        <fullName evidence="7">Efflux RND transporter periplasmic adaptor subunit</fullName>
    </submittedName>
</protein>
<evidence type="ECO:0000256" key="2">
    <source>
        <dbReference type="ARBA" id="ARBA00023054"/>
    </source>
</evidence>
<dbReference type="Pfam" id="PF25917">
    <property type="entry name" value="BSH_RND"/>
    <property type="match status" value="1"/>
</dbReference>
<dbReference type="RefSeq" id="WP_002784303.1">
    <property type="nucleotide sequence ID" value="NZ_AANHVQ020000007.1"/>
</dbReference>
<evidence type="ECO:0000259" key="5">
    <source>
        <dbReference type="Pfam" id="PF25917"/>
    </source>
</evidence>
<dbReference type="Proteomes" id="UP000361993">
    <property type="component" value="Unassembled WGS sequence"/>
</dbReference>
<keyword evidence="2 3" id="KW-0175">Coiled coil</keyword>
<name>A0A3X8RII9_CAMCO</name>
<feature type="coiled-coil region" evidence="3">
    <location>
        <begin position="90"/>
        <end position="128"/>
    </location>
</feature>
<dbReference type="Gene3D" id="6.10.140.1990">
    <property type="match status" value="1"/>
</dbReference>
<dbReference type="Gene3D" id="2.40.420.20">
    <property type="match status" value="1"/>
</dbReference>
<reference evidence="6 8" key="1">
    <citation type="submission" date="2018-05" db="EMBL/GenBank/DDBJ databases">
        <authorList>
            <consortium name="GenomeTrakr network: Whole genome sequencing for foodborne pathogen traceback"/>
        </authorList>
    </citation>
    <scope>NUCLEOTIDE SEQUENCE [LARGE SCALE GENOMIC DNA]</scope>
    <source>
        <strain evidence="6 8">NC_C6016</strain>
    </source>
</reference>
<comment type="caution">
    <text evidence="7">The sequence shown here is derived from an EMBL/GenBank/DDBJ whole genome shotgun (WGS) entry which is preliminary data.</text>
</comment>
<evidence type="ECO:0000313" key="6">
    <source>
        <dbReference type="EMBL" id="EAK1510032.1"/>
    </source>
</evidence>
<sequence length="385" mass="42721">MKNRVVLIVVILALFGVGAYFIFFNDNEKITYFTQKVKKIDISQTIEAVGKVYAKDQVDVGAQVSGQIIKLYVDVGSHVKQGDLIAQIDKDKQQNDLDITKAQLESAKANLESKKVALEIASKQYQREQKLYAAKASSLENLEIQKNNYYSLKASVAELNAQVIQLEITLKNAKKDLDYTTITAPIDGVVINVAVDEGQTVNANQNTPTIVRIANLDEMEIKMEIAEADVNKIKIGTELEFSLLNDPQKTYRASIASIDPADTEVSDSSSSYSSSSSSSSNAIYYYAKFYVQNKDNFLRIGMSIQNEIVIASVKDVIAVPTYAIKNDAKGYYVEILQNQKAVKKYVKFGIKDSINTQILEGVDENEELIISSSADGLVPEMKLRF</sequence>
<dbReference type="GO" id="GO:0019898">
    <property type="term" value="C:extrinsic component of membrane"/>
    <property type="evidence" value="ECO:0007669"/>
    <property type="project" value="InterPro"/>
</dbReference>
<dbReference type="NCBIfam" id="TIGR01730">
    <property type="entry name" value="RND_mfp"/>
    <property type="match status" value="1"/>
</dbReference>